<organism evidence="8 9">
    <name type="scientific">Amygdalobacter indicium</name>
    <dbReference type="NCBI Taxonomy" id="3029272"/>
    <lineage>
        <taxon>Bacteria</taxon>
        <taxon>Bacillati</taxon>
        <taxon>Bacillota</taxon>
        <taxon>Clostridia</taxon>
        <taxon>Eubacteriales</taxon>
        <taxon>Oscillospiraceae</taxon>
        <taxon>Amygdalobacter</taxon>
    </lineage>
</organism>
<feature type="binding site" evidence="6">
    <location>
        <begin position="140"/>
        <end position="142"/>
    </location>
    <ligand>
        <name>substrate</name>
    </ligand>
</feature>
<dbReference type="InterPro" id="IPR035966">
    <property type="entry name" value="PKF_sf"/>
</dbReference>
<dbReference type="Pfam" id="PF00365">
    <property type="entry name" value="PFK"/>
    <property type="match status" value="1"/>
</dbReference>
<dbReference type="InterPro" id="IPR050929">
    <property type="entry name" value="PFKA"/>
</dbReference>
<comment type="caution">
    <text evidence="6">Lacks conserved residue(s) required for the propagation of feature annotation.</text>
</comment>
<comment type="cofactor">
    <cofactor evidence="1 6">
        <name>Mg(2+)</name>
        <dbReference type="ChEBI" id="CHEBI:18420"/>
    </cofactor>
</comment>
<dbReference type="InterPro" id="IPR022953">
    <property type="entry name" value="ATP_PFK"/>
</dbReference>
<comment type="subunit">
    <text evidence="6">Homodimer.</text>
</comment>
<protein>
    <recommendedName>
        <fullName evidence="6">Pyrophosphate--fructose 6-phosphate 1-phosphotransferase</fullName>
        <ecNumber evidence="6">2.7.1.90</ecNumber>
    </recommendedName>
    <alternativeName>
        <fullName evidence="6">6-phosphofructokinase, pyrophosphate dependent</fullName>
    </alternativeName>
    <alternativeName>
        <fullName evidence="6">PPi-dependent phosphofructokinase</fullName>
        <shortName evidence="6">PPi-PFK</shortName>
    </alternativeName>
    <alternativeName>
        <fullName evidence="6">Pyrophosphate-dependent 6-phosphofructose-1-kinase</fullName>
    </alternativeName>
</protein>
<evidence type="ECO:0000256" key="6">
    <source>
        <dbReference type="HAMAP-Rule" id="MF_01978"/>
    </source>
</evidence>
<dbReference type="Gene3D" id="3.40.50.460">
    <property type="entry name" value="Phosphofructokinase domain"/>
    <property type="match status" value="1"/>
</dbReference>
<dbReference type="RefSeq" id="WP_315572010.1">
    <property type="nucleotide sequence ID" value="NZ_CP118868.1"/>
</dbReference>
<keyword evidence="6" id="KW-0324">Glycolysis</keyword>
<keyword evidence="4 6" id="KW-0418">Kinase</keyword>
<comment type="catalytic activity">
    <reaction evidence="6">
        <text>beta-D-fructose 6-phosphate + diphosphate = beta-D-fructose 1,6-bisphosphate + phosphate + H(+)</text>
        <dbReference type="Rhea" id="RHEA:13613"/>
        <dbReference type="ChEBI" id="CHEBI:15378"/>
        <dbReference type="ChEBI" id="CHEBI:32966"/>
        <dbReference type="ChEBI" id="CHEBI:33019"/>
        <dbReference type="ChEBI" id="CHEBI:43474"/>
        <dbReference type="ChEBI" id="CHEBI:57634"/>
        <dbReference type="EC" id="2.7.1.90"/>
    </reaction>
</comment>
<keyword evidence="9" id="KW-1185">Reference proteome</keyword>
<evidence type="ECO:0000256" key="1">
    <source>
        <dbReference type="ARBA" id="ARBA00001946"/>
    </source>
</evidence>
<feature type="binding site" evidence="6">
    <location>
        <position position="14"/>
    </location>
    <ligand>
        <name>diphosphate</name>
        <dbReference type="ChEBI" id="CHEBI:33019"/>
    </ligand>
</feature>
<dbReference type="InterPro" id="IPR011404">
    <property type="entry name" value="PPi-PFK"/>
</dbReference>
<dbReference type="HAMAP" id="MF_01978">
    <property type="entry name" value="Phosphofructokinase_II_B2"/>
    <property type="match status" value="1"/>
</dbReference>
<dbReference type="Proteomes" id="UP001220478">
    <property type="component" value="Chromosome"/>
</dbReference>
<feature type="domain" description="Phosphofructokinase" evidence="7">
    <location>
        <begin position="9"/>
        <end position="298"/>
    </location>
</feature>
<keyword evidence="5 6" id="KW-0460">Magnesium</keyword>
<evidence type="ECO:0000256" key="2">
    <source>
        <dbReference type="ARBA" id="ARBA00022679"/>
    </source>
</evidence>
<dbReference type="EC" id="2.7.1.90" evidence="6"/>
<comment type="activity regulation">
    <text evidence="6">Non-allosteric.</text>
</comment>
<dbReference type="EMBL" id="CP118868">
    <property type="protein sequence ID" value="WEG35982.1"/>
    <property type="molecule type" value="Genomic_DNA"/>
</dbReference>
<feature type="binding site" evidence="6">
    <location>
        <position position="112"/>
    </location>
    <ligand>
        <name>Mg(2+)</name>
        <dbReference type="ChEBI" id="CHEBI:18420"/>
        <note>catalytic</note>
    </ligand>
</feature>
<dbReference type="PANTHER" id="PTHR45770">
    <property type="entry name" value="ATP-DEPENDENT 6-PHOSPHOFRUCTOKINASE 1"/>
    <property type="match status" value="1"/>
</dbReference>
<keyword evidence="2 6" id="KW-0808">Transferase</keyword>
<accession>A0ABY8C5K2</accession>
<keyword evidence="6" id="KW-0963">Cytoplasm</keyword>
<feature type="site" description="Important for catalytic activity; stabilizes the transition state when the phosphoryl donor is PPi" evidence="6">
    <location>
        <position position="139"/>
    </location>
</feature>
<reference evidence="8 9" key="1">
    <citation type="submission" date="2023-02" db="EMBL/GenBank/DDBJ databases">
        <title>Novel Oscillospiraceae bacterial genomes.</title>
        <authorList>
            <person name="Srinivasan S."/>
            <person name="Austin M.N."/>
            <person name="Fiedler T.L."/>
            <person name="Strenk S.M."/>
            <person name="Agnew K.J."/>
            <person name="Nagana Gowda G.A."/>
            <person name="Raftery D."/>
            <person name="Beamer M.A."/>
            <person name="Achilles S.L."/>
            <person name="Wiesenfeld H.C."/>
            <person name="Fredricks D.N."/>
            <person name="Hillier S.L."/>
        </authorList>
    </citation>
    <scope>NUCLEOTIDE SEQUENCE [LARGE SCALE GENOMIC DNA]</scope>
    <source>
        <strain evidence="8 9">CHIC02 1186E3-8</strain>
    </source>
</reference>
<evidence type="ECO:0000313" key="8">
    <source>
        <dbReference type="EMBL" id="WEG35982.1"/>
    </source>
</evidence>
<dbReference type="Gene3D" id="3.40.50.450">
    <property type="match status" value="1"/>
</dbReference>
<feature type="binding site" evidence="6">
    <location>
        <begin position="186"/>
        <end position="188"/>
    </location>
    <ligand>
        <name>substrate</name>
    </ligand>
</feature>
<keyword evidence="3 6" id="KW-0479">Metal-binding</keyword>
<gene>
    <name evidence="6" type="primary">pfp</name>
    <name evidence="8" type="ORF">PYS61_02085</name>
</gene>
<evidence type="ECO:0000256" key="4">
    <source>
        <dbReference type="ARBA" id="ARBA00022777"/>
    </source>
</evidence>
<sequence>MATKGNLLYAQSGGPTAVINTSVWGALQAARSCAAVGDIYAAYHGIQGVLDGELFDLAAEDQLQFAKMPHTPGAVLGSCRYRLQQEATEDYQKILDIFRRRNIRYFLYNGGNDSMDTCNKLHHFFQEQNYECAVIGVPKTIDNDLVLTDHSPGFASSVRCVSTLMAEVTVDACSYTTPQILLFEIMGRNAGWLTAGSALARLSGFGPDLIYLPERTFSLENFLRDVENLQAQKPHIVIAVSESLRLADGRYVKELSGTKEHDVFGHEQMGGAAQLLAAYLKKNLHTKVRAIEFSLVQRAACHLASQVDLYEAYHVAEYAVKLAVSGVSGKMAALQRQSNQPYQVDYKAVDLDAVANAEKKLPSSWINAAGNDVTDEFISYCLPLISNREDAGRYDVPLELTDNGLPCFAYLKKQLLL</sequence>
<feature type="site" description="Important for catalytic activity and substrate specificity; stabilizes the transition state when the phosphoryl donor is PPi; prevents ATP from binding by mimicking the alpha-phosphate group of ATP" evidence="6">
    <location>
        <position position="113"/>
    </location>
</feature>
<feature type="active site" description="Proton acceptor" evidence="6">
    <location>
        <position position="142"/>
    </location>
</feature>
<evidence type="ECO:0000259" key="7">
    <source>
        <dbReference type="Pfam" id="PF00365"/>
    </source>
</evidence>
<comment type="pathway">
    <text evidence="6">Carbohydrate degradation; glycolysis; D-glyceraldehyde 3-phosphate and glycerone phosphate from D-glucose: step 3/4.</text>
</comment>
<comment type="similarity">
    <text evidence="6">Belongs to the phosphofructokinase type A (PFKA) family. PPi-dependent PFK group II subfamily. Clade 'B2' sub-subfamily.</text>
</comment>
<dbReference type="NCBIfam" id="NF010675">
    <property type="entry name" value="PRK14072.1"/>
    <property type="match status" value="1"/>
</dbReference>
<dbReference type="InterPro" id="IPR000023">
    <property type="entry name" value="Phosphofructokinase_dom"/>
</dbReference>
<dbReference type="PRINTS" id="PR00476">
    <property type="entry name" value="PHFRCTKINASE"/>
</dbReference>
<dbReference type="SUPFAM" id="SSF53784">
    <property type="entry name" value="Phosphofructokinase"/>
    <property type="match status" value="1"/>
</dbReference>
<evidence type="ECO:0000313" key="9">
    <source>
        <dbReference type="Proteomes" id="UP001220478"/>
    </source>
</evidence>
<proteinExistence type="inferred from homology"/>
<comment type="function">
    <text evidence="6">Catalyzes the phosphorylation of D-fructose 6-phosphate, the first committing step of glycolysis. Uses inorganic phosphate (PPi) as phosphoryl donor instead of ATP like common ATP-dependent phosphofructokinases (ATP-PFKs), which renders the reaction reversible, and can thus function both in glycolysis and gluconeogenesis. Consistently, PPi-PFK can replace the enzymes of both the forward (ATP-PFK) and reverse (fructose-bisphosphatase (FBPase)) reactions.</text>
</comment>
<feature type="binding site" evidence="6">
    <location>
        <position position="242"/>
    </location>
    <ligand>
        <name>substrate</name>
    </ligand>
</feature>
<comment type="subcellular location">
    <subcellularLocation>
        <location evidence="6">Cytoplasm</location>
    </subcellularLocation>
</comment>
<name>A0ABY8C5K2_9FIRM</name>
<evidence type="ECO:0000256" key="5">
    <source>
        <dbReference type="ARBA" id="ARBA00022842"/>
    </source>
</evidence>
<evidence type="ECO:0000256" key="3">
    <source>
        <dbReference type="ARBA" id="ARBA00022723"/>
    </source>
</evidence>
<dbReference type="PIRSF" id="PIRSF036483">
    <property type="entry name" value="PFK_XF0274"/>
    <property type="match status" value="1"/>
</dbReference>